<dbReference type="SUPFAM" id="SSF54909">
    <property type="entry name" value="Dimeric alpha+beta barrel"/>
    <property type="match status" value="1"/>
</dbReference>
<evidence type="ECO:0000256" key="3">
    <source>
        <dbReference type="ARBA" id="ARBA00022617"/>
    </source>
</evidence>
<keyword evidence="5" id="KW-0732">Signal</keyword>
<dbReference type="AlphaFoldDB" id="A0A419I1C6"/>
<comment type="similarity">
    <text evidence="8">Belongs to the DyP-type peroxidase family.</text>
</comment>
<keyword evidence="2 11" id="KW-0575">Peroxidase</keyword>
<dbReference type="Proteomes" id="UP000285112">
    <property type="component" value="Unassembled WGS sequence"/>
</dbReference>
<evidence type="ECO:0000256" key="2">
    <source>
        <dbReference type="ARBA" id="ARBA00022559"/>
    </source>
</evidence>
<keyword evidence="4" id="KW-0479">Metal-binding</keyword>
<keyword evidence="6" id="KW-0560">Oxidoreductase</keyword>
<dbReference type="PROSITE" id="PS51318">
    <property type="entry name" value="TAT"/>
    <property type="match status" value="1"/>
</dbReference>
<dbReference type="Pfam" id="PF20628">
    <property type="entry name" value="Dyp_perox_C"/>
    <property type="match status" value="1"/>
</dbReference>
<protein>
    <submittedName>
        <fullName evidence="11">Dyp-type peroxidase</fullName>
    </submittedName>
</protein>
<feature type="region of interest" description="Disordered" evidence="9">
    <location>
        <begin position="1"/>
        <end position="24"/>
    </location>
</feature>
<evidence type="ECO:0000256" key="1">
    <source>
        <dbReference type="ARBA" id="ARBA00001970"/>
    </source>
</evidence>
<keyword evidence="7" id="KW-0408">Iron</keyword>
<evidence type="ECO:0000256" key="5">
    <source>
        <dbReference type="ARBA" id="ARBA00022729"/>
    </source>
</evidence>
<dbReference type="PANTHER" id="PTHR30521:SF4">
    <property type="entry name" value="DEFERROCHELATASE"/>
    <property type="match status" value="1"/>
</dbReference>
<dbReference type="EMBL" id="QZFV01000096">
    <property type="protein sequence ID" value="RJQ83516.1"/>
    <property type="molecule type" value="Genomic_DNA"/>
</dbReference>
<proteinExistence type="inferred from homology"/>
<keyword evidence="12" id="KW-1185">Reference proteome</keyword>
<dbReference type="GO" id="GO:0004601">
    <property type="term" value="F:peroxidase activity"/>
    <property type="evidence" value="ECO:0007669"/>
    <property type="project" value="UniProtKB-KW"/>
</dbReference>
<organism evidence="11 12">
    <name type="scientific">Amycolatopsis panacis</name>
    <dbReference type="NCBI Taxonomy" id="2340917"/>
    <lineage>
        <taxon>Bacteria</taxon>
        <taxon>Bacillati</taxon>
        <taxon>Actinomycetota</taxon>
        <taxon>Actinomycetes</taxon>
        <taxon>Pseudonocardiales</taxon>
        <taxon>Pseudonocardiaceae</taxon>
        <taxon>Amycolatopsis</taxon>
    </lineage>
</organism>
<dbReference type="GO" id="GO:0046872">
    <property type="term" value="F:metal ion binding"/>
    <property type="evidence" value="ECO:0007669"/>
    <property type="project" value="UniProtKB-KW"/>
</dbReference>
<comment type="cofactor">
    <cofactor evidence="1">
        <name>heme b</name>
        <dbReference type="ChEBI" id="CHEBI:60344"/>
    </cofactor>
</comment>
<dbReference type="OrthoDB" id="9781066at2"/>
<dbReference type="InterPro" id="IPR006314">
    <property type="entry name" value="Dyp_peroxidase"/>
</dbReference>
<comment type="caution">
    <text evidence="11">The sequence shown here is derived from an EMBL/GenBank/DDBJ whole genome shotgun (WGS) entry which is preliminary data.</text>
</comment>
<accession>A0A419I1C6</accession>
<dbReference type="GO" id="GO:0020037">
    <property type="term" value="F:heme binding"/>
    <property type="evidence" value="ECO:0007669"/>
    <property type="project" value="InterPro"/>
</dbReference>
<dbReference type="InterPro" id="IPR011008">
    <property type="entry name" value="Dimeric_a/b-barrel"/>
</dbReference>
<evidence type="ECO:0000313" key="11">
    <source>
        <dbReference type="EMBL" id="RJQ83516.1"/>
    </source>
</evidence>
<evidence type="ECO:0000256" key="4">
    <source>
        <dbReference type="ARBA" id="ARBA00022723"/>
    </source>
</evidence>
<evidence type="ECO:0000256" key="9">
    <source>
        <dbReference type="SAM" id="MobiDB-lite"/>
    </source>
</evidence>
<gene>
    <name evidence="11" type="ORF">D5S19_20065</name>
</gene>
<sequence length="419" mass="43198">MSLGRRRTTAAEQHGAQPQDRRNGAKTHVLSLARQRNSTAAPSSATLPVVNSAERRTSRRAFLGAAVTTGLAAGCHAASAPGPVVTAVPATGAQQAGVALPGTPQPHLLVVVADISVAPGPLLADLGRHVQVLTADADDRLLGLPTGDLTVTIGVGPRLVRERDPKLPGATDLAPSSHEAIAPEARGGDLLLQLCASDPLVPPVAAAALLARPGVRERWRQSGSRGPHVPVTGELSAPRNLLGFVDGIVGPHTDADRQRDLWLAGPAPVAGGTIAVVRRMELDLTRFAGLPVAAQEGVFGRRRDTGVPLSGGVIADGPELGAKTPDGRYLVPADAHIRRAHANVVGVGSMLRRGYSMDSPAPGLVFVSFQNDLRTFTATLAHMEGGDALLPFTTTTASGTFLILPGFDGGRPLGSTVFS</sequence>
<keyword evidence="3" id="KW-0349">Heme</keyword>
<reference evidence="11 12" key="1">
    <citation type="submission" date="2018-09" db="EMBL/GenBank/DDBJ databases">
        <title>YIM PH 21725 draft genome.</title>
        <authorList>
            <person name="Miao C."/>
        </authorList>
    </citation>
    <scope>NUCLEOTIDE SEQUENCE [LARGE SCALE GENOMIC DNA]</scope>
    <source>
        <strain evidence="12">YIM PH21725</strain>
    </source>
</reference>
<dbReference type="PROSITE" id="PS51404">
    <property type="entry name" value="DYP_PEROXIDASE"/>
    <property type="match status" value="1"/>
</dbReference>
<dbReference type="NCBIfam" id="TIGR01413">
    <property type="entry name" value="Dyp_perox_fam"/>
    <property type="match status" value="1"/>
</dbReference>
<dbReference type="InterPro" id="IPR006311">
    <property type="entry name" value="TAT_signal"/>
</dbReference>
<evidence type="ECO:0000259" key="10">
    <source>
        <dbReference type="Pfam" id="PF20628"/>
    </source>
</evidence>
<evidence type="ECO:0000313" key="12">
    <source>
        <dbReference type="Proteomes" id="UP000285112"/>
    </source>
</evidence>
<feature type="domain" description="Dyp-type peroxidase C-terminal" evidence="10">
    <location>
        <begin position="238"/>
        <end position="406"/>
    </location>
</feature>
<dbReference type="InterPro" id="IPR048328">
    <property type="entry name" value="Dyp_perox_C"/>
</dbReference>
<evidence type="ECO:0000256" key="8">
    <source>
        <dbReference type="ARBA" id="ARBA00025737"/>
    </source>
</evidence>
<dbReference type="PANTHER" id="PTHR30521">
    <property type="entry name" value="DEFERROCHELATASE/PEROXIDASE"/>
    <property type="match status" value="1"/>
</dbReference>
<evidence type="ECO:0000256" key="7">
    <source>
        <dbReference type="ARBA" id="ARBA00023004"/>
    </source>
</evidence>
<dbReference type="GO" id="GO:0005829">
    <property type="term" value="C:cytosol"/>
    <property type="evidence" value="ECO:0007669"/>
    <property type="project" value="TreeGrafter"/>
</dbReference>
<evidence type="ECO:0000256" key="6">
    <source>
        <dbReference type="ARBA" id="ARBA00023002"/>
    </source>
</evidence>
<name>A0A419I1C6_9PSEU</name>